<evidence type="ECO:0000313" key="3">
    <source>
        <dbReference type="Proteomes" id="UP001144396"/>
    </source>
</evidence>
<reference evidence="2" key="1">
    <citation type="submission" date="2022-12" db="EMBL/GenBank/DDBJ databases">
        <title>Reference genome sequencing for broad-spectrum identification of bacterial and archaeal isolates by mass spectrometry.</title>
        <authorList>
            <person name="Sekiguchi Y."/>
            <person name="Tourlousse D.M."/>
        </authorList>
    </citation>
    <scope>NUCLEOTIDE SEQUENCE</scope>
    <source>
        <strain evidence="2">14</strain>
    </source>
</reference>
<dbReference type="Pfam" id="PF10745">
    <property type="entry name" value="DUF2530"/>
    <property type="match status" value="1"/>
</dbReference>
<feature type="transmembrane region" description="Helical" evidence="1">
    <location>
        <begin position="54"/>
        <end position="74"/>
    </location>
</feature>
<dbReference type="EMBL" id="BSDP01000001">
    <property type="protein sequence ID" value="GLI28161.1"/>
    <property type="molecule type" value="Genomic_DNA"/>
</dbReference>
<evidence type="ECO:0000313" key="2">
    <source>
        <dbReference type="EMBL" id="GLI28161.1"/>
    </source>
</evidence>
<gene>
    <name evidence="2" type="ORF">ARHIZOSPH14_24030</name>
</gene>
<keyword evidence="1" id="KW-0812">Transmembrane</keyword>
<sequence>MRFWLSEDERRPDPEPVRTDARKAVLAGTACWLVALAAVVVWREPLDEAGLGWLLQAAIVGVALGVIALVVVQLRRRRAR</sequence>
<comment type="caution">
    <text evidence="2">The sequence shown here is derived from an EMBL/GenBank/DDBJ whole genome shotgun (WGS) entry which is preliminary data.</text>
</comment>
<dbReference type="RefSeq" id="WP_281885296.1">
    <property type="nucleotide sequence ID" value="NZ_BSDP01000001.1"/>
</dbReference>
<dbReference type="InterPro" id="IPR019681">
    <property type="entry name" value="DUF2530"/>
</dbReference>
<evidence type="ECO:0000256" key="1">
    <source>
        <dbReference type="SAM" id="Phobius"/>
    </source>
</evidence>
<accession>A0A9W6CY53</accession>
<keyword evidence="1" id="KW-1133">Transmembrane helix</keyword>
<dbReference type="AlphaFoldDB" id="A0A9W6CY53"/>
<name>A0A9W6CY53_9MICO</name>
<organism evidence="2 3">
    <name type="scientific">Agromyces rhizosphaerae</name>
    <dbReference type="NCBI Taxonomy" id="88374"/>
    <lineage>
        <taxon>Bacteria</taxon>
        <taxon>Bacillati</taxon>
        <taxon>Actinomycetota</taxon>
        <taxon>Actinomycetes</taxon>
        <taxon>Micrococcales</taxon>
        <taxon>Microbacteriaceae</taxon>
        <taxon>Agromyces</taxon>
    </lineage>
</organism>
<feature type="transmembrane region" description="Helical" evidence="1">
    <location>
        <begin position="21"/>
        <end position="42"/>
    </location>
</feature>
<keyword evidence="1" id="KW-0472">Membrane</keyword>
<keyword evidence="3" id="KW-1185">Reference proteome</keyword>
<proteinExistence type="predicted"/>
<evidence type="ECO:0008006" key="4">
    <source>
        <dbReference type="Google" id="ProtNLM"/>
    </source>
</evidence>
<dbReference type="Proteomes" id="UP001144396">
    <property type="component" value="Unassembled WGS sequence"/>
</dbReference>
<protein>
    <recommendedName>
        <fullName evidence="4">DUF2530 domain-containing protein</fullName>
    </recommendedName>
</protein>